<comment type="caution">
    <text evidence="1">The sequence shown here is derived from an EMBL/GenBank/DDBJ whole genome shotgun (WGS) entry which is preliminary data.</text>
</comment>
<dbReference type="Proteomes" id="UP000685013">
    <property type="component" value="Chromosome 2"/>
</dbReference>
<evidence type="ECO:0000313" key="2">
    <source>
        <dbReference type="Proteomes" id="UP000685013"/>
    </source>
</evidence>
<proteinExistence type="predicted"/>
<sequence>MKLWMAGDDMKAIEPWSSLMDKRNDGPTFTSLNTGGVVSSGNSQIKKADSRSQVSTYVNSQYIACGSETNEVFVYHKEISRQLTSHQFGSPDAGDVEDDAGSNFISAVCWESDSPTILSANSQGTIKVIQA</sequence>
<reference evidence="1 2" key="1">
    <citation type="journal article" date="2021" name="Hortic Res">
        <title>The domestication of Cucurbita argyrosperma as revealed by the genome of its wild relative.</title>
        <authorList>
            <person name="Barrera-Redondo J."/>
            <person name="Sanchez-de la Vega G."/>
            <person name="Aguirre-Liguori J.A."/>
            <person name="Castellanos-Morales G."/>
            <person name="Gutierrez-Guerrero Y.T."/>
            <person name="Aguirre-Dugua X."/>
            <person name="Aguirre-Planter E."/>
            <person name="Tenaillon M.I."/>
            <person name="Lira-Saade R."/>
            <person name="Eguiarte L.E."/>
        </authorList>
    </citation>
    <scope>NUCLEOTIDE SEQUENCE [LARGE SCALE GENOMIC DNA]</scope>
    <source>
        <strain evidence="1">JBR-2021</strain>
    </source>
</reference>
<dbReference type="PANTHER" id="PTHR44080">
    <property type="entry name" value="E3 UBIQUITIN-PROTEIN LIGASE COP1"/>
    <property type="match status" value="1"/>
</dbReference>
<gene>
    <name evidence="1" type="primary">COP1</name>
    <name evidence="1" type="ORF">SDJN03_02068</name>
</gene>
<accession>A0AAV6NXT7</accession>
<dbReference type="EMBL" id="JAGKQH010000002">
    <property type="protein sequence ID" value="KAG6604751.1"/>
    <property type="molecule type" value="Genomic_DNA"/>
</dbReference>
<dbReference type="PANTHER" id="PTHR44080:SF1">
    <property type="entry name" value="E3 UBIQUITIN-PROTEIN LIGASE COP1"/>
    <property type="match status" value="1"/>
</dbReference>
<protein>
    <submittedName>
        <fullName evidence="1">E3 ubiquitin-protein ligase COP1</fullName>
    </submittedName>
</protein>
<dbReference type="GO" id="GO:0043161">
    <property type="term" value="P:proteasome-mediated ubiquitin-dependent protein catabolic process"/>
    <property type="evidence" value="ECO:0007669"/>
    <property type="project" value="TreeGrafter"/>
</dbReference>
<dbReference type="GO" id="GO:0061630">
    <property type="term" value="F:ubiquitin protein ligase activity"/>
    <property type="evidence" value="ECO:0007669"/>
    <property type="project" value="InterPro"/>
</dbReference>
<dbReference type="AlphaFoldDB" id="A0AAV6NXT7"/>
<keyword evidence="2" id="KW-1185">Reference proteome</keyword>
<evidence type="ECO:0000313" key="1">
    <source>
        <dbReference type="EMBL" id="KAG6604751.1"/>
    </source>
</evidence>
<name>A0AAV6NXT7_9ROSI</name>
<dbReference type="InterPro" id="IPR042755">
    <property type="entry name" value="COP1"/>
</dbReference>
<organism evidence="1 2">
    <name type="scientific">Cucurbita argyrosperma subsp. sororia</name>
    <dbReference type="NCBI Taxonomy" id="37648"/>
    <lineage>
        <taxon>Eukaryota</taxon>
        <taxon>Viridiplantae</taxon>
        <taxon>Streptophyta</taxon>
        <taxon>Embryophyta</taxon>
        <taxon>Tracheophyta</taxon>
        <taxon>Spermatophyta</taxon>
        <taxon>Magnoliopsida</taxon>
        <taxon>eudicotyledons</taxon>
        <taxon>Gunneridae</taxon>
        <taxon>Pentapetalae</taxon>
        <taxon>rosids</taxon>
        <taxon>fabids</taxon>
        <taxon>Cucurbitales</taxon>
        <taxon>Cucurbitaceae</taxon>
        <taxon>Cucurbiteae</taxon>
        <taxon>Cucurbita</taxon>
    </lineage>
</organism>
<feature type="non-terminal residue" evidence="1">
    <location>
        <position position="1"/>
    </location>
</feature>